<comment type="caution">
    <text evidence="9">The sequence shown here is derived from an EMBL/GenBank/DDBJ whole genome shotgun (WGS) entry which is preliminary data.</text>
</comment>
<evidence type="ECO:0000259" key="7">
    <source>
        <dbReference type="PROSITE" id="PS50135"/>
    </source>
</evidence>
<dbReference type="Pfam" id="PF00569">
    <property type="entry name" value="ZZ"/>
    <property type="match status" value="2"/>
</dbReference>
<organism evidence="9 10">
    <name type="scientific">Phytophthora fragariaefolia</name>
    <dbReference type="NCBI Taxonomy" id="1490495"/>
    <lineage>
        <taxon>Eukaryota</taxon>
        <taxon>Sar</taxon>
        <taxon>Stramenopiles</taxon>
        <taxon>Oomycota</taxon>
        <taxon>Peronosporomycetes</taxon>
        <taxon>Peronosporales</taxon>
        <taxon>Peronosporaceae</taxon>
        <taxon>Phytophthora</taxon>
    </lineage>
</organism>
<keyword evidence="1" id="KW-0479">Metal-binding</keyword>
<evidence type="ECO:0000256" key="2">
    <source>
        <dbReference type="ARBA" id="ARBA00022771"/>
    </source>
</evidence>
<evidence type="ECO:0000259" key="8">
    <source>
        <dbReference type="PROSITE" id="PS51745"/>
    </source>
</evidence>
<feature type="domain" description="ZZ-type" evidence="7">
    <location>
        <begin position="279"/>
        <end position="331"/>
    </location>
</feature>
<dbReference type="SMART" id="SM00165">
    <property type="entry name" value="UBA"/>
    <property type="match status" value="1"/>
</dbReference>
<dbReference type="SUPFAM" id="SSF57850">
    <property type="entry name" value="RING/U-box"/>
    <property type="match status" value="2"/>
</dbReference>
<dbReference type="EMBL" id="BSXT01004181">
    <property type="protein sequence ID" value="GMF57051.1"/>
    <property type="molecule type" value="Genomic_DNA"/>
</dbReference>
<dbReference type="Gene3D" id="1.10.8.10">
    <property type="entry name" value="DNA helicase RuvA subunit, C-terminal domain"/>
    <property type="match status" value="1"/>
</dbReference>
<feature type="domain" description="PB1" evidence="8">
    <location>
        <begin position="4"/>
        <end position="88"/>
    </location>
</feature>
<evidence type="ECO:0000259" key="6">
    <source>
        <dbReference type="PROSITE" id="PS50030"/>
    </source>
</evidence>
<dbReference type="SUPFAM" id="SSF46934">
    <property type="entry name" value="UBA-like"/>
    <property type="match status" value="1"/>
</dbReference>
<dbReference type="GO" id="GO:0008270">
    <property type="term" value="F:zinc ion binding"/>
    <property type="evidence" value="ECO:0007669"/>
    <property type="project" value="UniProtKB-KW"/>
</dbReference>
<dbReference type="InterPro" id="IPR000433">
    <property type="entry name" value="Znf_ZZ"/>
</dbReference>
<evidence type="ECO:0000256" key="1">
    <source>
        <dbReference type="ARBA" id="ARBA00022723"/>
    </source>
</evidence>
<dbReference type="InterPro" id="IPR009060">
    <property type="entry name" value="UBA-like_sf"/>
</dbReference>
<evidence type="ECO:0000313" key="10">
    <source>
        <dbReference type="Proteomes" id="UP001165121"/>
    </source>
</evidence>
<proteinExistence type="predicted"/>
<dbReference type="Gene3D" id="3.10.20.90">
    <property type="entry name" value="Phosphatidylinositol 3-kinase Catalytic Subunit, Chain A, domain 1"/>
    <property type="match status" value="1"/>
</dbReference>
<dbReference type="PROSITE" id="PS51745">
    <property type="entry name" value="PB1"/>
    <property type="match status" value="1"/>
</dbReference>
<evidence type="ECO:0000313" key="9">
    <source>
        <dbReference type="EMBL" id="GMF57051.1"/>
    </source>
</evidence>
<evidence type="ECO:0000256" key="5">
    <source>
        <dbReference type="SAM" id="MobiDB-lite"/>
    </source>
</evidence>
<keyword evidence="2 4" id="KW-0863">Zinc-finger</keyword>
<dbReference type="SUPFAM" id="SSF54277">
    <property type="entry name" value="CAD &amp; PB1 domains"/>
    <property type="match status" value="1"/>
</dbReference>
<feature type="region of interest" description="Disordered" evidence="5">
    <location>
        <begin position="418"/>
        <end position="439"/>
    </location>
</feature>
<dbReference type="SMART" id="SM00291">
    <property type="entry name" value="ZnF_ZZ"/>
    <property type="match status" value="2"/>
</dbReference>
<dbReference type="CDD" id="cd02340">
    <property type="entry name" value="ZZ_NBR1_like"/>
    <property type="match status" value="1"/>
</dbReference>
<name>A0A9W7D5Z3_9STRA</name>
<dbReference type="InterPro" id="IPR053793">
    <property type="entry name" value="PB1-like"/>
</dbReference>
<evidence type="ECO:0000256" key="4">
    <source>
        <dbReference type="PROSITE-ProRule" id="PRU00228"/>
    </source>
</evidence>
<dbReference type="Gene3D" id="3.30.60.90">
    <property type="match status" value="2"/>
</dbReference>
<dbReference type="AlphaFoldDB" id="A0A9W7D5Z3"/>
<gene>
    <name evidence="9" type="ORF">Pfra01_002431400</name>
</gene>
<dbReference type="InterPro" id="IPR015940">
    <property type="entry name" value="UBA"/>
</dbReference>
<dbReference type="InterPro" id="IPR000270">
    <property type="entry name" value="PB1_dom"/>
</dbReference>
<feature type="compositionally biased region" description="Basic residues" evidence="5">
    <location>
        <begin position="594"/>
        <end position="604"/>
    </location>
</feature>
<dbReference type="PANTHER" id="PTHR20930">
    <property type="entry name" value="OVARIAN CARCINOMA ANTIGEN CA125-RELATED"/>
    <property type="match status" value="1"/>
</dbReference>
<feature type="region of interest" description="Disordered" evidence="5">
    <location>
        <begin position="510"/>
        <end position="562"/>
    </location>
</feature>
<feature type="domain" description="UBA" evidence="6">
    <location>
        <begin position="674"/>
        <end position="720"/>
    </location>
</feature>
<dbReference type="Pfam" id="PF00564">
    <property type="entry name" value="PB1"/>
    <property type="match status" value="1"/>
</dbReference>
<sequence length="720" mass="79278">MPRTLEITTTHDEPQTLRLTTEDGDVLTKDRLQTAAASLLPAETEFSLRYTDSDGDRVTLTTDADVDELDKYMQSEQLHTLQVLVVPRQPQAAQRAATAVQSQLRGLVTAMSKLTAKPDEKPTPASAMSLLVASLQAMDVAEDAGELAAIKKELILVLQDEDFRRTVEELSATEEFKELADAMVVAIYKQDAQDIEDAATSRFDELLVFAQRVVERCPALKPVLMSVAKSLVTGLLRYNDQDVAGAASDSSSCSSSSSCCGDDQETVDVEVFAQEVPLHVGVICGGCEKAPLVGVRYKSLEVPNFDLCEDCEASGNYGHFEPFIKITDPSRAPKQKRTSERVHSYATCDGCEMSPIVGVRFKSDTKEDFDLCETCEASGKWTESHGPFTKMEEPGAMRALKFTCRRGGKFGHHGRFGHHHGHDHHGKYGRHHGKSGHRHGCHEKFGRHHHDSRHYHRGKFGHGGRHHGGHGKFGRHGHRHGPPDFADFAFHGPPFQGHDPRYFPAHPQPYNNGEVNTAHPRHDRPGFHGHGPPPEFDARQRHRGPPGGGPSGHFDHFGHFRPPSFGFPGPLGPPMCPRGFEHGRPSFPSPYGFHGHHGRHGRHTRFSEDDEDEWDEGRCHGRRHGCHGRGRWGDVTGDEETHEIRAADTDGSVEVVGAAATRAESANENATITETENKKDYSEPLMQLASMGFDDTEMNIRALELADGSVGGAVSVLLSE</sequence>
<reference evidence="9" key="1">
    <citation type="submission" date="2023-04" db="EMBL/GenBank/DDBJ databases">
        <title>Phytophthora fragariaefolia NBRC 109709.</title>
        <authorList>
            <person name="Ichikawa N."/>
            <person name="Sato H."/>
            <person name="Tonouchi N."/>
        </authorList>
    </citation>
    <scope>NUCLEOTIDE SEQUENCE</scope>
    <source>
        <strain evidence="9">NBRC 109709</strain>
    </source>
</reference>
<protein>
    <submittedName>
        <fullName evidence="9">Unnamed protein product</fullName>
    </submittedName>
</protein>
<accession>A0A9W7D5Z3</accession>
<feature type="domain" description="ZZ-type" evidence="7">
    <location>
        <begin position="343"/>
        <end position="396"/>
    </location>
</feature>
<dbReference type="PROSITE" id="PS50135">
    <property type="entry name" value="ZF_ZZ_2"/>
    <property type="match status" value="2"/>
</dbReference>
<dbReference type="InterPro" id="IPR043145">
    <property type="entry name" value="Znf_ZZ_sf"/>
</dbReference>
<dbReference type="PANTHER" id="PTHR20930:SF0">
    <property type="entry name" value="PROTEIN ILRUN"/>
    <property type="match status" value="1"/>
</dbReference>
<keyword evidence="10" id="KW-1185">Reference proteome</keyword>
<dbReference type="OrthoDB" id="10064100at2759"/>
<dbReference type="PROSITE" id="PS50030">
    <property type="entry name" value="UBA"/>
    <property type="match status" value="1"/>
</dbReference>
<keyword evidence="3" id="KW-0862">Zinc</keyword>
<feature type="region of interest" description="Disordered" evidence="5">
    <location>
        <begin position="588"/>
        <end position="621"/>
    </location>
</feature>
<dbReference type="Proteomes" id="UP001165121">
    <property type="component" value="Unassembled WGS sequence"/>
</dbReference>
<evidence type="ECO:0000256" key="3">
    <source>
        <dbReference type="ARBA" id="ARBA00022833"/>
    </source>
</evidence>